<dbReference type="PANTHER" id="PTHR48051:SF1">
    <property type="entry name" value="RAS SUPPRESSOR PROTEIN 1"/>
    <property type="match status" value="1"/>
</dbReference>
<proteinExistence type="predicted"/>
<dbReference type="InterPro" id="IPR032675">
    <property type="entry name" value="LRR_dom_sf"/>
</dbReference>
<reference evidence="3" key="1">
    <citation type="submission" date="2017-02" db="UniProtKB">
        <authorList>
            <consortium name="WormBaseParasite"/>
        </authorList>
    </citation>
    <scope>IDENTIFICATION</scope>
</reference>
<dbReference type="SUPFAM" id="SSF52058">
    <property type="entry name" value="L domain-like"/>
    <property type="match status" value="1"/>
</dbReference>
<accession>A0A0R3WUC8</accession>
<dbReference type="InterPro" id="IPR050216">
    <property type="entry name" value="LRR_domain-containing"/>
</dbReference>
<keyword evidence="1" id="KW-0433">Leucine-rich repeat</keyword>
<dbReference type="WBParaSite" id="TTAC_0000436801-mRNA-1">
    <property type="protein sequence ID" value="TTAC_0000436801-mRNA-1"/>
    <property type="gene ID" value="TTAC_0000436801"/>
</dbReference>
<protein>
    <submittedName>
        <fullName evidence="3">LRRK2</fullName>
    </submittedName>
</protein>
<dbReference type="Gene3D" id="3.80.10.10">
    <property type="entry name" value="Ribonuclease Inhibitor"/>
    <property type="match status" value="1"/>
</dbReference>
<name>A0A0R3WUC8_HYDTA</name>
<sequence>LTYLTIGENDLQSLTPAIGKLKSLETLYLNDNFNLHDLPSELAMCCSLQIMSIENCPLSKIPVEVVSAGPSLVIQPLSQNLSLCPLLPLIAVDCEDSDDVDDGSVCVQLLSLPSCSVFPHRQ</sequence>
<keyword evidence="2" id="KW-0677">Repeat</keyword>
<dbReference type="AlphaFoldDB" id="A0A0R3WUC8"/>
<dbReference type="STRING" id="6205.A0A0R3WUC8"/>
<evidence type="ECO:0000256" key="2">
    <source>
        <dbReference type="ARBA" id="ARBA00022737"/>
    </source>
</evidence>
<organism evidence="3">
    <name type="scientific">Hydatigena taeniaeformis</name>
    <name type="common">Feline tapeworm</name>
    <name type="synonym">Taenia taeniaeformis</name>
    <dbReference type="NCBI Taxonomy" id="6205"/>
    <lineage>
        <taxon>Eukaryota</taxon>
        <taxon>Metazoa</taxon>
        <taxon>Spiralia</taxon>
        <taxon>Lophotrochozoa</taxon>
        <taxon>Platyhelminthes</taxon>
        <taxon>Cestoda</taxon>
        <taxon>Eucestoda</taxon>
        <taxon>Cyclophyllidea</taxon>
        <taxon>Taeniidae</taxon>
        <taxon>Hydatigera</taxon>
    </lineage>
</organism>
<evidence type="ECO:0000256" key="1">
    <source>
        <dbReference type="ARBA" id="ARBA00022614"/>
    </source>
</evidence>
<dbReference type="GO" id="GO:0005737">
    <property type="term" value="C:cytoplasm"/>
    <property type="evidence" value="ECO:0007669"/>
    <property type="project" value="TreeGrafter"/>
</dbReference>
<evidence type="ECO:0000313" key="3">
    <source>
        <dbReference type="WBParaSite" id="TTAC_0000436801-mRNA-1"/>
    </source>
</evidence>
<dbReference type="PANTHER" id="PTHR48051">
    <property type="match status" value="1"/>
</dbReference>